<sequence>MEKAHGKKINLMALADDR</sequence>
<comment type="caution">
    <text evidence="1">The sequence shown here is derived from an EMBL/GenBank/DDBJ whole genome shotgun (WGS) entry which is preliminary data.</text>
</comment>
<dbReference type="Proteomes" id="UP000308092">
    <property type="component" value="Unassembled WGS sequence"/>
</dbReference>
<name>A0A4S3JRS3_9EURO</name>
<organism evidence="1 2">
    <name type="scientific">Aspergillus tanneri</name>
    <dbReference type="NCBI Taxonomy" id="1220188"/>
    <lineage>
        <taxon>Eukaryota</taxon>
        <taxon>Fungi</taxon>
        <taxon>Dikarya</taxon>
        <taxon>Ascomycota</taxon>
        <taxon>Pezizomycotina</taxon>
        <taxon>Eurotiomycetes</taxon>
        <taxon>Eurotiomycetidae</taxon>
        <taxon>Eurotiales</taxon>
        <taxon>Aspergillaceae</taxon>
        <taxon>Aspergillus</taxon>
        <taxon>Aspergillus subgen. Circumdati</taxon>
    </lineage>
</organism>
<evidence type="ECO:0000313" key="2">
    <source>
        <dbReference type="Proteomes" id="UP000308092"/>
    </source>
</evidence>
<keyword evidence="2" id="KW-1185">Reference proteome</keyword>
<reference evidence="1 2" key="1">
    <citation type="submission" date="2019-03" db="EMBL/GenBank/DDBJ databases">
        <title>The genome sequence of a newly discovered highly antifungal drug resistant Aspergillus species, Aspergillus tanneri NIH 1004.</title>
        <authorList>
            <person name="Mounaud S."/>
            <person name="Singh I."/>
            <person name="Joardar V."/>
            <person name="Pakala S."/>
            <person name="Pakala S."/>
            <person name="Venepally P."/>
            <person name="Hoover J."/>
            <person name="Nierman W."/>
            <person name="Chung J."/>
            <person name="Losada L."/>
        </authorList>
    </citation>
    <scope>NUCLEOTIDE SEQUENCE [LARGE SCALE GENOMIC DNA]</scope>
    <source>
        <strain evidence="1 2">NIH1004</strain>
    </source>
</reference>
<dbReference type="AlphaFoldDB" id="A0A4S3JRS3"/>
<protein>
    <submittedName>
        <fullName evidence="1">Uncharacterized protein</fullName>
    </submittedName>
</protein>
<dbReference type="VEuPathDB" id="FungiDB:EYZ11_002864"/>
<dbReference type="EMBL" id="SOSA01000068">
    <property type="protein sequence ID" value="THC97638.1"/>
    <property type="molecule type" value="Genomic_DNA"/>
</dbReference>
<proteinExistence type="predicted"/>
<accession>A0A4S3JRS3</accession>
<gene>
    <name evidence="1" type="ORF">EYZ11_002864</name>
</gene>
<evidence type="ECO:0000313" key="1">
    <source>
        <dbReference type="EMBL" id="THC97638.1"/>
    </source>
</evidence>